<evidence type="ECO:0000313" key="1">
    <source>
        <dbReference type="EMBL" id="KAJ7210564.1"/>
    </source>
</evidence>
<evidence type="ECO:0000313" key="2">
    <source>
        <dbReference type="Proteomes" id="UP001219525"/>
    </source>
</evidence>
<dbReference type="AlphaFoldDB" id="A0AAD6YHP7"/>
<protein>
    <recommendedName>
        <fullName evidence="3">F-box domain-containing protein</fullName>
    </recommendedName>
</protein>
<sequence length="410" mass="46426">MPPPEVLNLIIEMYTDDHKTLYSCSLVCKSWLQATRYHIFGDLVLHLGGAYEATFLALLRHPLCTFSASVRKIWILPAQERDLSKQVNENLTQLSKLTGVRTLRIHRQKIIPPQTLSVLATTFKDVTTLLVAIRFPALSDAIQFACSFPRLETLHFEPVRTPPGEFPSVDIYMPSHLQTLHLNTMRSHERWFAEHRVPSLSTLSVDHIRPLDDIARLDNMLEIFGIDLRRLTLRFDAQKGDFEVRVNLSHNTQLQYLEIDLTGLTRKHVLPAISSIRAPNVEIIVWRSRRAFEFPAEMWNGLDVLLSDRDSFPMLMILPPALCNTISNTTTCLLLNPQASSTSAGVTLSRAASNSARVEEARTCSTLFEKTNARESKVLTQGFDTSCDLAVAESDPRRRERPGTWLPESS</sequence>
<reference evidence="1" key="1">
    <citation type="submission" date="2023-03" db="EMBL/GenBank/DDBJ databases">
        <title>Massive genome expansion in bonnet fungi (Mycena s.s.) driven by repeated elements and novel gene families across ecological guilds.</title>
        <authorList>
            <consortium name="Lawrence Berkeley National Laboratory"/>
            <person name="Harder C.B."/>
            <person name="Miyauchi S."/>
            <person name="Viragh M."/>
            <person name="Kuo A."/>
            <person name="Thoen E."/>
            <person name="Andreopoulos B."/>
            <person name="Lu D."/>
            <person name="Skrede I."/>
            <person name="Drula E."/>
            <person name="Henrissat B."/>
            <person name="Morin E."/>
            <person name="Kohler A."/>
            <person name="Barry K."/>
            <person name="LaButti K."/>
            <person name="Morin E."/>
            <person name="Salamov A."/>
            <person name="Lipzen A."/>
            <person name="Mereny Z."/>
            <person name="Hegedus B."/>
            <person name="Baldrian P."/>
            <person name="Stursova M."/>
            <person name="Weitz H."/>
            <person name="Taylor A."/>
            <person name="Grigoriev I.V."/>
            <person name="Nagy L.G."/>
            <person name="Martin F."/>
            <person name="Kauserud H."/>
        </authorList>
    </citation>
    <scope>NUCLEOTIDE SEQUENCE</scope>
    <source>
        <strain evidence="1">9144</strain>
    </source>
</reference>
<organism evidence="1 2">
    <name type="scientific">Mycena pura</name>
    <dbReference type="NCBI Taxonomy" id="153505"/>
    <lineage>
        <taxon>Eukaryota</taxon>
        <taxon>Fungi</taxon>
        <taxon>Dikarya</taxon>
        <taxon>Basidiomycota</taxon>
        <taxon>Agaricomycotina</taxon>
        <taxon>Agaricomycetes</taxon>
        <taxon>Agaricomycetidae</taxon>
        <taxon>Agaricales</taxon>
        <taxon>Marasmiineae</taxon>
        <taxon>Mycenaceae</taxon>
        <taxon>Mycena</taxon>
    </lineage>
</organism>
<dbReference type="InterPro" id="IPR032675">
    <property type="entry name" value="LRR_dom_sf"/>
</dbReference>
<accession>A0AAD6YHP7</accession>
<dbReference type="Gene3D" id="1.20.1280.50">
    <property type="match status" value="1"/>
</dbReference>
<dbReference type="EMBL" id="JARJCW010000028">
    <property type="protein sequence ID" value="KAJ7210564.1"/>
    <property type="molecule type" value="Genomic_DNA"/>
</dbReference>
<name>A0AAD6YHP7_9AGAR</name>
<dbReference type="Gene3D" id="3.80.10.10">
    <property type="entry name" value="Ribonuclease Inhibitor"/>
    <property type="match status" value="1"/>
</dbReference>
<gene>
    <name evidence="1" type="ORF">GGX14DRAFT_626178</name>
</gene>
<dbReference type="Proteomes" id="UP001219525">
    <property type="component" value="Unassembled WGS sequence"/>
</dbReference>
<evidence type="ECO:0008006" key="3">
    <source>
        <dbReference type="Google" id="ProtNLM"/>
    </source>
</evidence>
<proteinExistence type="predicted"/>
<keyword evidence="2" id="KW-1185">Reference proteome</keyword>
<comment type="caution">
    <text evidence="1">The sequence shown here is derived from an EMBL/GenBank/DDBJ whole genome shotgun (WGS) entry which is preliminary data.</text>
</comment>